<organism evidence="2 3">
    <name type="scientific">Dyadobacter arcticus</name>
    <dbReference type="NCBI Taxonomy" id="1078754"/>
    <lineage>
        <taxon>Bacteria</taxon>
        <taxon>Pseudomonadati</taxon>
        <taxon>Bacteroidota</taxon>
        <taxon>Cytophagia</taxon>
        <taxon>Cytophagales</taxon>
        <taxon>Spirosomataceae</taxon>
        <taxon>Dyadobacter</taxon>
    </lineage>
</organism>
<comment type="caution">
    <text evidence="2">The sequence shown here is derived from an EMBL/GenBank/DDBJ whole genome shotgun (WGS) entry which is preliminary data.</text>
</comment>
<proteinExistence type="predicted"/>
<dbReference type="Pfam" id="PF13679">
    <property type="entry name" value="Methyltransf_32"/>
    <property type="match status" value="1"/>
</dbReference>
<keyword evidence="2" id="KW-0808">Transferase</keyword>
<evidence type="ECO:0000313" key="2">
    <source>
        <dbReference type="EMBL" id="NIJ54281.1"/>
    </source>
</evidence>
<dbReference type="CDD" id="cd02440">
    <property type="entry name" value="AdoMet_MTases"/>
    <property type="match status" value="1"/>
</dbReference>
<accession>A0ABX0UMU4</accession>
<feature type="domain" description="Methyltransferase" evidence="1">
    <location>
        <begin position="173"/>
        <end position="308"/>
    </location>
</feature>
<sequence length="408" mass="46660">MLFAVSIEEKNKARMDITEKVLEFISGLEQSLLENSFNKLSLGNYKGTKENLKNIYVKKVLIKREEKLSFTYRYKTRDIVKNYAFDEAKDLLSELIGAHFHVATLLTSTFDLQFEIQNNKKVIFKKTETTVREIPSQDHDKAKNRPITPQGKGYLQALKVTDDQGNVLKNAQDKYRQINHYIEILSTLIKEIPNKELLKVADMGSGKGYLTFALYDYLQNVLNVRADVTGIEFRPDLVNLCNSIAWNANFSNLHFKEGTIDAFDSAGTDILIALHACDTATDDAIYKGIMAGAELIVVAPCCHKQIRREIEKNKAKNDIQFLTKYGIFLERQAEMVTDGIRAMVLEYFGYKTKVFEFISDAHTPKNVMIVGVKDHRNTADKEMILDKINEAKKYFGIEYHHLERMAGI</sequence>
<dbReference type="Proteomes" id="UP001179181">
    <property type="component" value="Unassembled WGS sequence"/>
</dbReference>
<reference evidence="2 3" key="1">
    <citation type="submission" date="2020-03" db="EMBL/GenBank/DDBJ databases">
        <title>Genomic Encyclopedia of Type Strains, Phase IV (KMG-IV): sequencing the most valuable type-strain genomes for metagenomic binning, comparative biology and taxonomic classification.</title>
        <authorList>
            <person name="Goeker M."/>
        </authorList>
    </citation>
    <scope>NUCLEOTIDE SEQUENCE [LARGE SCALE GENOMIC DNA]</scope>
    <source>
        <strain evidence="2 3">DSM 102865</strain>
    </source>
</reference>
<dbReference type="PANTHER" id="PTHR13369">
    <property type="match status" value="1"/>
</dbReference>
<evidence type="ECO:0000259" key="1">
    <source>
        <dbReference type="Pfam" id="PF13679"/>
    </source>
</evidence>
<dbReference type="RefSeq" id="WP_229211935.1">
    <property type="nucleotide sequence ID" value="NZ_JAASQJ010000003.1"/>
</dbReference>
<dbReference type="PANTHER" id="PTHR13369:SF3">
    <property type="entry name" value="METHYLTRANSFERASE DOMAIN-CONTAINING PROTEIN"/>
    <property type="match status" value="1"/>
</dbReference>
<evidence type="ECO:0000313" key="3">
    <source>
        <dbReference type="Proteomes" id="UP001179181"/>
    </source>
</evidence>
<dbReference type="InterPro" id="IPR025714">
    <property type="entry name" value="Methyltranfer_dom"/>
</dbReference>
<dbReference type="GO" id="GO:0032259">
    <property type="term" value="P:methylation"/>
    <property type="evidence" value="ECO:0007669"/>
    <property type="project" value="UniProtKB-KW"/>
</dbReference>
<gene>
    <name evidence="2" type="ORF">FHS68_003463</name>
</gene>
<dbReference type="EMBL" id="JAASQJ010000003">
    <property type="protein sequence ID" value="NIJ54281.1"/>
    <property type="molecule type" value="Genomic_DNA"/>
</dbReference>
<protein>
    <submittedName>
        <fullName evidence="2">SAM-dependent methyltransferase</fullName>
    </submittedName>
</protein>
<dbReference type="SUPFAM" id="SSF53335">
    <property type="entry name" value="S-adenosyl-L-methionine-dependent methyltransferases"/>
    <property type="match status" value="1"/>
</dbReference>
<name>A0ABX0UMU4_9BACT</name>
<dbReference type="Gene3D" id="3.40.50.150">
    <property type="entry name" value="Vaccinia Virus protein VP39"/>
    <property type="match status" value="1"/>
</dbReference>
<dbReference type="GO" id="GO:0008168">
    <property type="term" value="F:methyltransferase activity"/>
    <property type="evidence" value="ECO:0007669"/>
    <property type="project" value="UniProtKB-KW"/>
</dbReference>
<keyword evidence="2" id="KW-0489">Methyltransferase</keyword>
<keyword evidence="3" id="KW-1185">Reference proteome</keyword>
<dbReference type="InterPro" id="IPR029063">
    <property type="entry name" value="SAM-dependent_MTases_sf"/>
</dbReference>